<feature type="binding site" evidence="5">
    <location>
        <position position="134"/>
    </location>
    <ligand>
        <name>Mg(2+)</name>
        <dbReference type="ChEBI" id="CHEBI:18420"/>
    </ligand>
</feature>
<evidence type="ECO:0000256" key="5">
    <source>
        <dbReference type="PIRSR" id="PIRSR015582-2"/>
    </source>
</evidence>
<evidence type="ECO:0000259" key="6">
    <source>
        <dbReference type="Pfam" id="PF03328"/>
    </source>
</evidence>
<evidence type="ECO:0000256" key="1">
    <source>
        <dbReference type="ARBA" id="ARBA00001946"/>
    </source>
</evidence>
<reference evidence="8" key="1">
    <citation type="submission" date="2016-11" db="EMBL/GenBank/DDBJ databases">
        <authorList>
            <person name="Varghese N."/>
            <person name="Submissions S."/>
        </authorList>
    </citation>
    <scope>NUCLEOTIDE SEQUENCE [LARGE SCALE GENOMIC DNA]</scope>
    <source>
        <strain evidence="8">DSM 44671</strain>
    </source>
</reference>
<dbReference type="InterPro" id="IPR005000">
    <property type="entry name" value="Aldolase/citrate-lyase_domain"/>
</dbReference>
<evidence type="ECO:0000313" key="8">
    <source>
        <dbReference type="Proteomes" id="UP000182740"/>
    </source>
</evidence>
<dbReference type="PANTHER" id="PTHR32308">
    <property type="entry name" value="LYASE BETA SUBUNIT, PUTATIVE (AFU_ORTHOLOGUE AFUA_4G13030)-RELATED"/>
    <property type="match status" value="1"/>
</dbReference>
<feature type="binding site" evidence="4">
    <location>
        <position position="63"/>
    </location>
    <ligand>
        <name>substrate</name>
    </ligand>
</feature>
<keyword evidence="2 5" id="KW-0479">Metal-binding</keyword>
<dbReference type="InterPro" id="IPR011206">
    <property type="entry name" value="Citrate_lyase_beta/mcl1/mcl2"/>
</dbReference>
<feature type="binding site" evidence="5">
    <location>
        <position position="108"/>
    </location>
    <ligand>
        <name>Mg(2+)</name>
        <dbReference type="ChEBI" id="CHEBI:18420"/>
    </ligand>
</feature>
<keyword evidence="3 5" id="KW-0460">Magnesium</keyword>
<name>A0A1K1SFU2_9PSEU</name>
<protein>
    <submittedName>
        <fullName evidence="7">Citrate lyase subunit beta / citryl-CoA lyase</fullName>
    </submittedName>
</protein>
<gene>
    <name evidence="7" type="ORF">SAMN04489730_5497</name>
</gene>
<accession>A0A1K1SFU2</accession>
<keyword evidence="7" id="KW-0456">Lyase</keyword>
<evidence type="ECO:0000256" key="4">
    <source>
        <dbReference type="PIRSR" id="PIRSR015582-1"/>
    </source>
</evidence>
<comment type="cofactor">
    <cofactor evidence="1">
        <name>Mg(2+)</name>
        <dbReference type="ChEBI" id="CHEBI:18420"/>
    </cofactor>
</comment>
<dbReference type="Gene3D" id="3.20.20.60">
    <property type="entry name" value="Phosphoenolpyruvate-binding domains"/>
    <property type="match status" value="1"/>
</dbReference>
<dbReference type="GO" id="GO:0006107">
    <property type="term" value="P:oxaloacetate metabolic process"/>
    <property type="evidence" value="ECO:0007669"/>
    <property type="project" value="TreeGrafter"/>
</dbReference>
<evidence type="ECO:0000256" key="3">
    <source>
        <dbReference type="ARBA" id="ARBA00022842"/>
    </source>
</evidence>
<dbReference type="SUPFAM" id="SSF51621">
    <property type="entry name" value="Phosphoenolpyruvate/pyruvate domain"/>
    <property type="match status" value="1"/>
</dbReference>
<dbReference type="EMBL" id="FPJG01000006">
    <property type="protein sequence ID" value="SFW82773.1"/>
    <property type="molecule type" value="Genomic_DNA"/>
</dbReference>
<dbReference type="InterPro" id="IPR015813">
    <property type="entry name" value="Pyrv/PenolPyrv_kinase-like_dom"/>
</dbReference>
<dbReference type="Proteomes" id="UP000182740">
    <property type="component" value="Unassembled WGS sequence"/>
</dbReference>
<dbReference type="Pfam" id="PF03328">
    <property type="entry name" value="HpcH_HpaI"/>
    <property type="match status" value="1"/>
</dbReference>
<dbReference type="STRING" id="546364.SAMN04489730_5497"/>
<feature type="binding site" evidence="4">
    <location>
        <position position="108"/>
    </location>
    <ligand>
        <name>substrate</name>
    </ligand>
</feature>
<dbReference type="GO" id="GO:0016829">
    <property type="term" value="F:lyase activity"/>
    <property type="evidence" value="ECO:0007669"/>
    <property type="project" value="UniProtKB-KW"/>
</dbReference>
<evidence type="ECO:0000256" key="2">
    <source>
        <dbReference type="ARBA" id="ARBA00022723"/>
    </source>
</evidence>
<feature type="domain" description="HpcH/HpaI aldolase/citrate lyase" evidence="6">
    <location>
        <begin position="9"/>
        <end position="202"/>
    </location>
</feature>
<dbReference type="InterPro" id="IPR040442">
    <property type="entry name" value="Pyrv_kinase-like_dom_sf"/>
</dbReference>
<dbReference type="GO" id="GO:0000287">
    <property type="term" value="F:magnesium ion binding"/>
    <property type="evidence" value="ECO:0007669"/>
    <property type="project" value="TreeGrafter"/>
</dbReference>
<dbReference type="PIRSF" id="PIRSF015582">
    <property type="entry name" value="Cit_lyase_B"/>
    <property type="match status" value="1"/>
</dbReference>
<dbReference type="AlphaFoldDB" id="A0A1K1SFU2"/>
<proteinExistence type="predicted"/>
<organism evidence="7 8">
    <name type="scientific">Amycolatopsis australiensis</name>
    <dbReference type="NCBI Taxonomy" id="546364"/>
    <lineage>
        <taxon>Bacteria</taxon>
        <taxon>Bacillati</taxon>
        <taxon>Actinomycetota</taxon>
        <taxon>Actinomycetes</taxon>
        <taxon>Pseudonocardiales</taxon>
        <taxon>Pseudonocardiaceae</taxon>
        <taxon>Amycolatopsis</taxon>
    </lineage>
</organism>
<dbReference type="PANTHER" id="PTHR32308:SF10">
    <property type="entry name" value="CITRATE LYASE SUBUNIT BETA"/>
    <property type="match status" value="1"/>
</dbReference>
<keyword evidence="8" id="KW-1185">Reference proteome</keyword>
<evidence type="ECO:0000313" key="7">
    <source>
        <dbReference type="EMBL" id="SFW82773.1"/>
    </source>
</evidence>
<sequence>MTTVTATTYLFVPGDRPDRFGKAVAAGADVVILDLEDAVAPADKDTARAEVAAWLAENHAMVRINAPGTPWFDADAALVAARGVPVLVPKAETPGVLTAFREVVALVETARGVESAGELAAAPSVTRLAFGSVDLAAELGVAPEDPEPFAYARSRLVIASAAAGLAPPVDGVTTDLRDDERLAADVRYARRMGFGGKLCVHPRQIEPVRAGFAPTEAELAWATKVLTAGASASAVDGQLVDRPVLARARRILGA</sequence>